<dbReference type="Proteomes" id="UP000325313">
    <property type="component" value="Unassembled WGS sequence"/>
</dbReference>
<reference evidence="2 3" key="1">
    <citation type="submission" date="2019-05" db="EMBL/GenBank/DDBJ databases">
        <title>Emergence of the Ug99 lineage of the wheat stem rust pathogen through somatic hybridization.</title>
        <authorList>
            <person name="Li F."/>
            <person name="Upadhyaya N.M."/>
            <person name="Sperschneider J."/>
            <person name="Matny O."/>
            <person name="Nguyen-Phuc H."/>
            <person name="Mago R."/>
            <person name="Raley C."/>
            <person name="Miller M.E."/>
            <person name="Silverstein K.A.T."/>
            <person name="Henningsen E."/>
            <person name="Hirsch C.D."/>
            <person name="Visser B."/>
            <person name="Pretorius Z.A."/>
            <person name="Steffenson B.J."/>
            <person name="Schwessinger B."/>
            <person name="Dodds P.N."/>
            <person name="Figueroa M."/>
        </authorList>
    </citation>
    <scope>NUCLEOTIDE SEQUENCE [LARGE SCALE GENOMIC DNA]</scope>
    <source>
        <strain evidence="2 3">Ug99</strain>
    </source>
</reference>
<feature type="compositionally biased region" description="Basic and acidic residues" evidence="1">
    <location>
        <begin position="537"/>
        <end position="548"/>
    </location>
</feature>
<feature type="region of interest" description="Disordered" evidence="1">
    <location>
        <begin position="378"/>
        <end position="561"/>
    </location>
</feature>
<feature type="region of interest" description="Disordered" evidence="1">
    <location>
        <begin position="134"/>
        <end position="257"/>
    </location>
</feature>
<feature type="compositionally biased region" description="Basic and acidic residues" evidence="1">
    <location>
        <begin position="457"/>
        <end position="475"/>
    </location>
</feature>
<evidence type="ECO:0000256" key="1">
    <source>
        <dbReference type="SAM" id="MobiDB-lite"/>
    </source>
</evidence>
<protein>
    <submittedName>
        <fullName evidence="2">Sec63</fullName>
    </submittedName>
</protein>
<feature type="compositionally biased region" description="Acidic residues" evidence="1">
    <location>
        <begin position="432"/>
        <end position="444"/>
    </location>
</feature>
<feature type="region of interest" description="Disordered" evidence="1">
    <location>
        <begin position="263"/>
        <end position="282"/>
    </location>
</feature>
<gene>
    <name evidence="2" type="primary">MER3_4</name>
    <name evidence="2" type="ORF">PGTUg99_027405</name>
</gene>
<feature type="compositionally biased region" description="Polar residues" evidence="1">
    <location>
        <begin position="224"/>
        <end position="252"/>
    </location>
</feature>
<accession>A0A5B0S6D9</accession>
<sequence>METISETVVPEGVQACVEITVGLSDTGETPVWKWKNYILMATVLVMTNDQEWIEFRTIQVKLLRETKQFNVECILVKPSQTIVTQVACTQLAGIGASSRWKPRTSREHYPKPKTITDDQVASIEVLQGLNTKDLASSSTESECEFLEKPPKSMSKSSTQIARPVHKADEVFPKSQAPKRPAEPKQPVTEKMGGTSALTDAKEHAITCRDGVSKPPKIREANKMSLANSTDSQYSGSQKSLPLNPIRTTNITRTPEDWQKIRQAVPGSSFHANQPKLSGRIKPIKKIPEARRVDRHDELPSLEELQEMSTIETEKTCPPKGIAEGNTCKAEVRSQDGNEKELDLVLEAAKRPKEVVGIEKFRNMKKIVEDFDERGIFHQRKEIPIPPPVDLPDVTEVEDKEPRDLKSLPLSPDINFPPCNNSRNDEEIPQASEGEDETDELDEDWDIKIFESYLAPEESQKAMEAKESAVTKRQIDQPDGNHSGRTPKKQKLTTTEYFKSLSPPDNEENWPQHPSRDNSKDPRENADYQPPRQPTFTREGEAQAESEKAPEDDEYDELDSDDSMMARMDEVLAWAESHVIKE</sequence>
<evidence type="ECO:0000313" key="2">
    <source>
        <dbReference type="EMBL" id="KAA1133358.1"/>
    </source>
</evidence>
<name>A0A5B0S6D9_PUCGR</name>
<dbReference type="AlphaFoldDB" id="A0A5B0S6D9"/>
<comment type="caution">
    <text evidence="2">The sequence shown here is derived from an EMBL/GenBank/DDBJ whole genome shotgun (WGS) entry which is preliminary data.</text>
</comment>
<feature type="compositionally biased region" description="Acidic residues" evidence="1">
    <location>
        <begin position="549"/>
        <end position="561"/>
    </location>
</feature>
<feature type="compositionally biased region" description="Basic and acidic residues" evidence="1">
    <location>
        <begin position="513"/>
        <end position="525"/>
    </location>
</feature>
<dbReference type="EMBL" id="VDEP01000072">
    <property type="protein sequence ID" value="KAA1133358.1"/>
    <property type="molecule type" value="Genomic_DNA"/>
</dbReference>
<proteinExistence type="predicted"/>
<evidence type="ECO:0000313" key="3">
    <source>
        <dbReference type="Proteomes" id="UP000325313"/>
    </source>
</evidence>
<organism evidence="2 3">
    <name type="scientific">Puccinia graminis f. sp. tritici</name>
    <dbReference type="NCBI Taxonomy" id="56615"/>
    <lineage>
        <taxon>Eukaryota</taxon>
        <taxon>Fungi</taxon>
        <taxon>Dikarya</taxon>
        <taxon>Basidiomycota</taxon>
        <taxon>Pucciniomycotina</taxon>
        <taxon>Pucciniomycetes</taxon>
        <taxon>Pucciniales</taxon>
        <taxon>Pucciniaceae</taxon>
        <taxon>Puccinia</taxon>
    </lineage>
</organism>